<dbReference type="PANTHER" id="PTHR34853:SF1">
    <property type="entry name" value="LIPASE 5"/>
    <property type="match status" value="1"/>
</dbReference>
<reference evidence="7 8" key="1">
    <citation type="journal article" date="2024" name="J Genomics">
        <title>Draft genome sequencing and assembly of Favolaschia claudopus CIRM-BRFM 2984 isolated from oak limbs.</title>
        <authorList>
            <person name="Navarro D."/>
            <person name="Drula E."/>
            <person name="Chaduli D."/>
            <person name="Cazenave R."/>
            <person name="Ahrendt S."/>
            <person name="Wang J."/>
            <person name="Lipzen A."/>
            <person name="Daum C."/>
            <person name="Barry K."/>
            <person name="Grigoriev I.V."/>
            <person name="Favel A."/>
            <person name="Rosso M.N."/>
            <person name="Martin F."/>
        </authorList>
    </citation>
    <scope>NUCLEOTIDE SEQUENCE [LARGE SCALE GENOMIC DNA]</scope>
    <source>
        <strain evidence="7 8">CIRM-BRFM 2984</strain>
    </source>
</reference>
<dbReference type="Proteomes" id="UP001362999">
    <property type="component" value="Unassembled WGS sequence"/>
</dbReference>
<dbReference type="EMBL" id="JAWWNJ010000037">
    <property type="protein sequence ID" value="KAK7022393.1"/>
    <property type="molecule type" value="Genomic_DNA"/>
</dbReference>
<gene>
    <name evidence="7" type="ORF">R3P38DRAFT_3539373</name>
</gene>
<comment type="caution">
    <text evidence="7">The sequence shown here is derived from an EMBL/GenBank/DDBJ whole genome shotgun (WGS) entry which is preliminary data.</text>
</comment>
<evidence type="ECO:0000313" key="7">
    <source>
        <dbReference type="EMBL" id="KAK7022393.1"/>
    </source>
</evidence>
<evidence type="ECO:0000256" key="4">
    <source>
        <dbReference type="ARBA" id="ARBA00022963"/>
    </source>
</evidence>
<dbReference type="Gene3D" id="3.40.50.1820">
    <property type="entry name" value="alpha/beta hydrolase"/>
    <property type="match status" value="2"/>
</dbReference>
<name>A0AAW0B8B3_9AGAR</name>
<accession>A0AAW0B8B3</accession>
<evidence type="ECO:0000256" key="5">
    <source>
        <dbReference type="ARBA" id="ARBA00023098"/>
    </source>
</evidence>
<keyword evidence="8" id="KW-1185">Reference proteome</keyword>
<proteinExistence type="predicted"/>
<organism evidence="7 8">
    <name type="scientific">Favolaschia claudopus</name>
    <dbReference type="NCBI Taxonomy" id="2862362"/>
    <lineage>
        <taxon>Eukaryota</taxon>
        <taxon>Fungi</taxon>
        <taxon>Dikarya</taxon>
        <taxon>Basidiomycota</taxon>
        <taxon>Agaricomycotina</taxon>
        <taxon>Agaricomycetes</taxon>
        <taxon>Agaricomycetidae</taxon>
        <taxon>Agaricales</taxon>
        <taxon>Marasmiineae</taxon>
        <taxon>Mycenaceae</taxon>
        <taxon>Favolaschia</taxon>
    </lineage>
</organism>
<dbReference type="InterPro" id="IPR029058">
    <property type="entry name" value="AB_hydrolase_fold"/>
</dbReference>
<dbReference type="EC" id="3.1.1.3" evidence="2"/>
<feature type="domain" description="AB hydrolase-1" evidence="6">
    <location>
        <begin position="207"/>
        <end position="490"/>
    </location>
</feature>
<keyword evidence="3 7" id="KW-0378">Hydrolase</keyword>
<dbReference type="SUPFAM" id="SSF53474">
    <property type="entry name" value="alpha/beta-Hydrolases"/>
    <property type="match status" value="1"/>
</dbReference>
<dbReference type="AlphaFoldDB" id="A0AAW0B8B3"/>
<protein>
    <recommendedName>
        <fullName evidence="2">triacylglycerol lipase</fullName>
        <ecNumber evidence="2">3.1.1.3</ecNumber>
    </recommendedName>
</protein>
<evidence type="ECO:0000259" key="6">
    <source>
        <dbReference type="Pfam" id="PF12697"/>
    </source>
</evidence>
<sequence length="557" mass="59560">MSTDAITLEFKLLPCLLSSAAHCVRLSAPDVVAEEGGEIDPEYGQATADIAQKSGEQSRTMNGQRTHHGLIVRGNTFLLSLAGVLPLLSIVSSQGLPDPAALAQMGIEWETSQHASPNSTFYTVPQNFSRDLAPGMLLAVEQATNLSSYLVPSSLTLSRIMYTTTNLNGTIQPASAYVLWPYAPAPWFASSSNSSSSPSFPLVAWAHGTSGLFATCAPSNYKALMYHYFIPFALAKQGIAVVAPDYAGLGVSKTPDGTHIPHEYSASPAQANDLANAVIAARAAFPSYLPSTGPFAVVGHSQGGGVAWAYAQRQLEDPLPGYRGTVAFAPGVQVVEMITKAWNGGVGPIQTDTLLGVQRLISAGITAVYPSFNFTGVTAVGYDRWSILAKVQGCMPTSGLAFAGLENRDTVTPDFTNDSTTLEFAQRTKVGGKPFKGPLLVLAAEDDVSLQREVLESIVDETCEVLEAGNSTESLEYALYEGVNHFPLISASQAEWMDWLKERLSGEAGSKKKRDCDASKARCTKRRVKGFRTDVSVQFPLPNFLVTKAEAVWQYGL</sequence>
<evidence type="ECO:0000256" key="1">
    <source>
        <dbReference type="ARBA" id="ARBA00001024"/>
    </source>
</evidence>
<dbReference type="InterPro" id="IPR000073">
    <property type="entry name" value="AB_hydrolase_1"/>
</dbReference>
<keyword evidence="4" id="KW-0442">Lipid degradation</keyword>
<dbReference type="GO" id="GO:0004806">
    <property type="term" value="F:triacylglycerol lipase activity"/>
    <property type="evidence" value="ECO:0007669"/>
    <property type="project" value="UniProtKB-EC"/>
</dbReference>
<comment type="catalytic activity">
    <reaction evidence="1">
        <text>a triacylglycerol + H2O = a diacylglycerol + a fatty acid + H(+)</text>
        <dbReference type="Rhea" id="RHEA:12044"/>
        <dbReference type="ChEBI" id="CHEBI:15377"/>
        <dbReference type="ChEBI" id="CHEBI:15378"/>
        <dbReference type="ChEBI" id="CHEBI:17855"/>
        <dbReference type="ChEBI" id="CHEBI:18035"/>
        <dbReference type="ChEBI" id="CHEBI:28868"/>
        <dbReference type="EC" id="3.1.1.3"/>
    </reaction>
</comment>
<evidence type="ECO:0000313" key="8">
    <source>
        <dbReference type="Proteomes" id="UP001362999"/>
    </source>
</evidence>
<evidence type="ECO:0000256" key="2">
    <source>
        <dbReference type="ARBA" id="ARBA00013279"/>
    </source>
</evidence>
<keyword evidence="5" id="KW-0443">Lipid metabolism</keyword>
<dbReference type="Pfam" id="PF12697">
    <property type="entry name" value="Abhydrolase_6"/>
    <property type="match status" value="1"/>
</dbReference>
<dbReference type="InterPro" id="IPR005152">
    <property type="entry name" value="Lipase_secreted"/>
</dbReference>
<evidence type="ECO:0000256" key="3">
    <source>
        <dbReference type="ARBA" id="ARBA00022801"/>
    </source>
</evidence>
<dbReference type="GO" id="GO:0016042">
    <property type="term" value="P:lipid catabolic process"/>
    <property type="evidence" value="ECO:0007669"/>
    <property type="project" value="UniProtKB-KW"/>
</dbReference>
<dbReference type="PANTHER" id="PTHR34853">
    <property type="match status" value="1"/>
</dbReference>